<evidence type="ECO:0000256" key="2">
    <source>
        <dbReference type="SAM" id="SignalP"/>
    </source>
</evidence>
<dbReference type="SUPFAM" id="SSF56935">
    <property type="entry name" value="Porins"/>
    <property type="match status" value="1"/>
</dbReference>
<dbReference type="Proteomes" id="UP000036097">
    <property type="component" value="Unassembled WGS sequence"/>
</dbReference>
<organism evidence="3 4">
    <name type="scientific">Photobacterium aquae</name>
    <dbReference type="NCBI Taxonomy" id="1195763"/>
    <lineage>
        <taxon>Bacteria</taxon>
        <taxon>Pseudomonadati</taxon>
        <taxon>Pseudomonadota</taxon>
        <taxon>Gammaproteobacteria</taxon>
        <taxon>Vibrionales</taxon>
        <taxon>Vibrionaceae</taxon>
        <taxon>Photobacterium</taxon>
    </lineage>
</organism>
<evidence type="ECO:0008006" key="5">
    <source>
        <dbReference type="Google" id="ProtNLM"/>
    </source>
</evidence>
<dbReference type="PATRIC" id="fig|1195763.3.peg.46"/>
<evidence type="ECO:0000256" key="1">
    <source>
        <dbReference type="ARBA" id="ARBA00022729"/>
    </source>
</evidence>
<protein>
    <recommendedName>
        <fullName evidence="5">Porin</fullName>
    </recommendedName>
</protein>
<reference evidence="3 4" key="1">
    <citation type="submission" date="2015-05" db="EMBL/GenBank/DDBJ databases">
        <title>Photobacterium galathea sp. nov.</title>
        <authorList>
            <person name="Machado H."/>
            <person name="Gram L."/>
        </authorList>
    </citation>
    <scope>NUCLEOTIDE SEQUENCE [LARGE SCALE GENOMIC DNA]</scope>
    <source>
        <strain evidence="3 4">CGMCC 1.12159</strain>
    </source>
</reference>
<dbReference type="Gene3D" id="2.40.160.40">
    <property type="entry name" value="monomeric porin ompg"/>
    <property type="match status" value="1"/>
</dbReference>
<keyword evidence="1 2" id="KW-0732">Signal</keyword>
<comment type="caution">
    <text evidence="3">The sequence shown here is derived from an EMBL/GenBank/DDBJ whole genome shotgun (WGS) entry which is preliminary data.</text>
</comment>
<gene>
    <name evidence="3" type="ORF">ABT56_00210</name>
</gene>
<feature type="chain" id="PRO_5005252525" description="Porin" evidence="2">
    <location>
        <begin position="20"/>
        <end position="264"/>
    </location>
</feature>
<name>A0A0J1HD44_9GAMM</name>
<evidence type="ECO:0000313" key="3">
    <source>
        <dbReference type="EMBL" id="KLV09553.1"/>
    </source>
</evidence>
<evidence type="ECO:0000313" key="4">
    <source>
        <dbReference type="Proteomes" id="UP000036097"/>
    </source>
</evidence>
<feature type="signal peptide" evidence="2">
    <location>
        <begin position="1"/>
        <end position="19"/>
    </location>
</feature>
<dbReference type="OrthoDB" id="5817226at2"/>
<dbReference type="EMBL" id="LDOT01000001">
    <property type="protein sequence ID" value="KLV09553.1"/>
    <property type="molecule type" value="Genomic_DNA"/>
</dbReference>
<accession>A0A0J1HD44</accession>
<proteinExistence type="predicted"/>
<dbReference type="InterPro" id="IPR053713">
    <property type="entry name" value="Bact_OM_Channel_sf"/>
</dbReference>
<keyword evidence="4" id="KW-1185">Reference proteome</keyword>
<dbReference type="RefSeq" id="WP_047876841.1">
    <property type="nucleotide sequence ID" value="NZ_LDOT01000001.1"/>
</dbReference>
<dbReference type="AlphaFoldDB" id="A0A0J1HD44"/>
<sequence>MKKLLAISILATLSIPAMANTSLDISQISNSETELKAGYGFDNGLKFGGELVFKDGLKELKEGTVAAAWRFDITTGFYVEPQLAYTMPHKGKVMETIANPDPLEGGVTHLRGEYETGNTFKVGLKTGYDFDNGFSVAARYRYDMRKDDAKLVAVSKGKRITDETLGGTSPSDRVHRTDLTLGYSFDFVDLSANWVHKQGEVKINHDALDKAIGKQKYKADDYEFKAAFTKAGNFIPYAQYTVKTLEGKSSDIDNQFKVGINYRF</sequence>